<gene>
    <name evidence="2" type="ORF">QLH52_11385</name>
</gene>
<sequence length="58" mass="6542">MEETVKFVLKLVHLAFTVFLQKLGHSENDAEKIANRIGWAIFGVFIALSVFVTIKYGT</sequence>
<evidence type="ECO:0000313" key="2">
    <source>
        <dbReference type="EMBL" id="MDX8127885.1"/>
    </source>
</evidence>
<keyword evidence="1" id="KW-0472">Membrane</keyword>
<proteinExistence type="predicted"/>
<comment type="caution">
    <text evidence="2">The sequence shown here is derived from an EMBL/GenBank/DDBJ whole genome shotgun (WGS) entry which is preliminary data.</text>
</comment>
<name>A0ABU4UGD9_9GAMM</name>
<dbReference type="RefSeq" id="WP_319961618.1">
    <property type="nucleotide sequence ID" value="NZ_JAXARY010000009.1"/>
</dbReference>
<keyword evidence="1" id="KW-1133">Transmembrane helix</keyword>
<accession>A0ABU4UGD9</accession>
<reference evidence="2 3" key="1">
    <citation type="submission" date="2023-11" db="EMBL/GenBank/DDBJ databases">
        <authorList>
            <person name="Ouyang M.-Y."/>
        </authorList>
    </citation>
    <scope>NUCLEOTIDE SEQUENCE [LARGE SCALE GENOMIC DNA]</scope>
    <source>
        <strain evidence="2 3">OY6</strain>
    </source>
</reference>
<keyword evidence="3" id="KW-1185">Reference proteome</keyword>
<dbReference type="EMBL" id="JAXARY010000009">
    <property type="protein sequence ID" value="MDX8127885.1"/>
    <property type="molecule type" value="Genomic_DNA"/>
</dbReference>
<evidence type="ECO:0000256" key="1">
    <source>
        <dbReference type="SAM" id="Phobius"/>
    </source>
</evidence>
<keyword evidence="1" id="KW-0812">Transmembrane</keyword>
<feature type="transmembrane region" description="Helical" evidence="1">
    <location>
        <begin position="36"/>
        <end position="54"/>
    </location>
</feature>
<dbReference type="Proteomes" id="UP001284537">
    <property type="component" value="Unassembled WGS sequence"/>
</dbReference>
<organism evidence="2 3">
    <name type="scientific">Methylomonas defluvii</name>
    <dbReference type="NCBI Taxonomy" id="3045149"/>
    <lineage>
        <taxon>Bacteria</taxon>
        <taxon>Pseudomonadati</taxon>
        <taxon>Pseudomonadota</taxon>
        <taxon>Gammaproteobacteria</taxon>
        <taxon>Methylococcales</taxon>
        <taxon>Methylococcaceae</taxon>
        <taxon>Methylomonas</taxon>
    </lineage>
</organism>
<evidence type="ECO:0000313" key="3">
    <source>
        <dbReference type="Proteomes" id="UP001284537"/>
    </source>
</evidence>
<protein>
    <submittedName>
        <fullName evidence="2">Uncharacterized protein</fullName>
    </submittedName>
</protein>